<feature type="domain" description="AAA+ ATPase" evidence="11">
    <location>
        <begin position="100"/>
        <end position="247"/>
    </location>
</feature>
<dbReference type="GO" id="GO:0003924">
    <property type="term" value="F:GTPase activity"/>
    <property type="evidence" value="ECO:0007669"/>
    <property type="project" value="UniProtKB-UniRule"/>
</dbReference>
<dbReference type="GO" id="GO:0005525">
    <property type="term" value="F:GTP binding"/>
    <property type="evidence" value="ECO:0007669"/>
    <property type="project" value="UniProtKB-UniRule"/>
</dbReference>
<gene>
    <name evidence="9" type="primary">ffh</name>
    <name evidence="14" type="ORF">B9O19_01385</name>
</gene>
<evidence type="ECO:0000313" key="15">
    <source>
        <dbReference type="Proteomes" id="UP000235589"/>
    </source>
</evidence>
<comment type="domain">
    <text evidence="9">Composed of three domains: the N-terminal N domain, which is responsible for interactions with the ribosome, the central G domain, which binds GTP, and the C-terminal M domain, which binds the RNA and the signal sequence of the RNC.</text>
</comment>
<comment type="function">
    <text evidence="9">Involved in targeting and insertion of nascent membrane proteins into the cytoplasmic membrane. Binds to the hydrophobic signal sequence of the ribosome-nascent chain (RNC) as it emerges from the ribosomes. The SRP-RNC complex is then targeted to the cytoplasmic membrane where it interacts with the SRP receptor FtsY.</text>
</comment>
<evidence type="ECO:0000256" key="6">
    <source>
        <dbReference type="ARBA" id="ARBA00023135"/>
    </source>
</evidence>
<feature type="binding site" evidence="9">
    <location>
        <begin position="248"/>
        <end position="251"/>
    </location>
    <ligand>
        <name>GTP</name>
        <dbReference type="ChEBI" id="CHEBI:37565"/>
    </ligand>
</feature>
<keyword evidence="3 9" id="KW-0378">Hydrolase</keyword>
<comment type="subunit">
    <text evidence="9">Part of the signal recognition particle protein translocation system, which is composed of SRP and FtsY.</text>
</comment>
<evidence type="ECO:0000256" key="8">
    <source>
        <dbReference type="ARBA" id="ARBA00048027"/>
    </source>
</evidence>
<dbReference type="InterPro" id="IPR004125">
    <property type="entry name" value="Signal_recog_particle_SRP54_M"/>
</dbReference>
<dbReference type="EC" id="3.6.5.4" evidence="9"/>
<dbReference type="GO" id="GO:0048500">
    <property type="term" value="C:signal recognition particle"/>
    <property type="evidence" value="ECO:0007669"/>
    <property type="project" value="UniProtKB-UniRule"/>
</dbReference>
<evidence type="ECO:0000256" key="10">
    <source>
        <dbReference type="SAM" id="MobiDB-lite"/>
    </source>
</evidence>
<dbReference type="InterPro" id="IPR000897">
    <property type="entry name" value="SRP54_GTPase_dom"/>
</dbReference>
<sequence>MAFESLSEKLQNTFKKLRGKGKVSEKDLKAAMREVKLALLEADVNFKVVKDFVRDVSERAGGAEVMESLTPAQQVIKIVNEELIKLMGGEAEKLNIASKPPTIIMMAGLQGAGKTTTAAKLGGLLKKQGKRPLLCACDVYRPAAVKQLQVVGGQLELPVYAEEGVTDAVGIAKRGLEHAVQHSNDVFIIDTAGRLHIDEQLMDELKEIVREVSPTEILLVVDAMTGQDAVNVADKFNSELEISGVVLTKLDGDTRGGAALSVRAVTQKPIKFCGMGEKLTDLEQFYPDRMASRILGMGDMLSLIEKAEQALDLKKAEELEKKLMTQKFTFSDFLDQMEQMKSMGPIQNVLGMIPGVNAKALKNASVDEKKMAHIEAIITSMTTEERELKDKLTPSRKERIAKGSGTSIVEVNALLKQFEQMQKMVKQLSGGNMNKKFKRKGLGGMMGGPGMGGKGRFPF</sequence>
<evidence type="ECO:0000313" key="14">
    <source>
        <dbReference type="EMBL" id="AUO19546.1"/>
    </source>
</evidence>
<dbReference type="EMBL" id="CP020991">
    <property type="protein sequence ID" value="AUO19546.1"/>
    <property type="molecule type" value="Genomic_DNA"/>
</dbReference>
<comment type="catalytic activity">
    <reaction evidence="8 9">
        <text>GTP + H2O = GDP + phosphate + H(+)</text>
        <dbReference type="Rhea" id="RHEA:19669"/>
        <dbReference type="ChEBI" id="CHEBI:15377"/>
        <dbReference type="ChEBI" id="CHEBI:15378"/>
        <dbReference type="ChEBI" id="CHEBI:37565"/>
        <dbReference type="ChEBI" id="CHEBI:43474"/>
        <dbReference type="ChEBI" id="CHEBI:58189"/>
        <dbReference type="EC" id="3.6.5.4"/>
    </reaction>
</comment>
<keyword evidence="2 9" id="KW-0547">Nucleotide-binding</keyword>
<dbReference type="Gene3D" id="1.20.120.140">
    <property type="entry name" value="Signal recognition particle SRP54, nucleotide-binding domain"/>
    <property type="match status" value="1"/>
</dbReference>
<dbReference type="Gene3D" id="3.40.50.300">
    <property type="entry name" value="P-loop containing nucleotide triphosphate hydrolases"/>
    <property type="match status" value="1"/>
</dbReference>
<dbReference type="InterPro" id="IPR003593">
    <property type="entry name" value="AAA+_ATPase"/>
</dbReference>
<evidence type="ECO:0000256" key="9">
    <source>
        <dbReference type="HAMAP-Rule" id="MF_00306"/>
    </source>
</evidence>
<dbReference type="Pfam" id="PF02881">
    <property type="entry name" value="SRP54_N"/>
    <property type="match status" value="1"/>
</dbReference>
<evidence type="ECO:0000256" key="4">
    <source>
        <dbReference type="ARBA" id="ARBA00022884"/>
    </source>
</evidence>
<feature type="domain" description="SRP54-type proteins GTP-binding" evidence="12">
    <location>
        <begin position="101"/>
        <end position="296"/>
    </location>
</feature>
<dbReference type="GO" id="GO:0006614">
    <property type="term" value="P:SRP-dependent cotranslational protein targeting to membrane"/>
    <property type="evidence" value="ECO:0007669"/>
    <property type="project" value="InterPro"/>
</dbReference>
<dbReference type="SUPFAM" id="SSF52540">
    <property type="entry name" value="P-loop containing nucleoside triphosphate hydrolases"/>
    <property type="match status" value="1"/>
</dbReference>
<dbReference type="RefSeq" id="WP_102365746.1">
    <property type="nucleotide sequence ID" value="NZ_CP020991.1"/>
</dbReference>
<comment type="similarity">
    <text evidence="1 9">Belongs to the GTP-binding SRP family. SRP54 subfamily.</text>
</comment>
<evidence type="ECO:0000256" key="3">
    <source>
        <dbReference type="ARBA" id="ARBA00022801"/>
    </source>
</evidence>
<comment type="subcellular location">
    <subcellularLocation>
        <location evidence="9">Cytoplasm</location>
    </subcellularLocation>
    <text evidence="9">The SRP-RNC complex is targeted to the cytoplasmic membrane.</text>
</comment>
<protein>
    <recommendedName>
        <fullName evidence="9">Signal recognition particle protein</fullName>
        <ecNumber evidence="9">3.6.5.4</ecNumber>
    </recommendedName>
    <alternativeName>
        <fullName evidence="9">Fifty-four homolog</fullName>
    </alternativeName>
</protein>
<dbReference type="KEGG" id="mpec:B9O19_01385"/>
<dbReference type="SMART" id="SM00963">
    <property type="entry name" value="SRP54_N"/>
    <property type="match status" value="1"/>
</dbReference>
<accession>A0A2K9P2U0</accession>
<organism evidence="14 15">
    <name type="scientific">Monoglobus pectinilyticus</name>
    <dbReference type="NCBI Taxonomy" id="1981510"/>
    <lineage>
        <taxon>Bacteria</taxon>
        <taxon>Bacillati</taxon>
        <taxon>Bacillota</taxon>
        <taxon>Clostridia</taxon>
        <taxon>Monoglobales</taxon>
        <taxon>Monoglobaceae</taxon>
        <taxon>Monoglobus</taxon>
    </lineage>
</organism>
<feature type="binding site" evidence="9">
    <location>
        <begin position="108"/>
        <end position="115"/>
    </location>
    <ligand>
        <name>GTP</name>
        <dbReference type="ChEBI" id="CHEBI:37565"/>
    </ligand>
</feature>
<evidence type="ECO:0000256" key="1">
    <source>
        <dbReference type="ARBA" id="ARBA00005450"/>
    </source>
</evidence>
<keyword evidence="7 9" id="KW-0687">Ribonucleoprotein</keyword>
<feature type="binding site" evidence="9">
    <location>
        <begin position="190"/>
        <end position="194"/>
    </location>
    <ligand>
        <name>GTP</name>
        <dbReference type="ChEBI" id="CHEBI:37565"/>
    </ligand>
</feature>
<dbReference type="HAMAP" id="MF_00306">
    <property type="entry name" value="SRP54"/>
    <property type="match status" value="1"/>
</dbReference>
<feature type="domain" description="Signal recognition particle SRP54 helical bundle" evidence="13">
    <location>
        <begin position="2"/>
        <end position="87"/>
    </location>
</feature>
<dbReference type="Proteomes" id="UP000235589">
    <property type="component" value="Chromosome"/>
</dbReference>
<dbReference type="Pfam" id="PF00448">
    <property type="entry name" value="SRP54"/>
    <property type="match status" value="1"/>
</dbReference>
<dbReference type="InterPro" id="IPR027417">
    <property type="entry name" value="P-loop_NTPase"/>
</dbReference>
<dbReference type="InterPro" id="IPR013822">
    <property type="entry name" value="Signal_recog_particl_SRP54_hlx"/>
</dbReference>
<reference evidence="14 15" key="1">
    <citation type="submission" date="2017-04" db="EMBL/GenBank/DDBJ databases">
        <title>Monoglobus pectinilyticus 14 draft genome.</title>
        <authorList>
            <person name="Kim C."/>
            <person name="Rosendale D.I."/>
            <person name="Kelly W.J."/>
            <person name="Tannock G.W."/>
            <person name="Patchett M.L."/>
            <person name="Jordens J.Z."/>
        </authorList>
    </citation>
    <scope>NUCLEOTIDE SEQUENCE [LARGE SCALE GENOMIC DNA]</scope>
    <source>
        <strain evidence="14 15">14</strain>
    </source>
</reference>
<dbReference type="InterPro" id="IPR004780">
    <property type="entry name" value="SRP"/>
</dbReference>
<evidence type="ECO:0000256" key="7">
    <source>
        <dbReference type="ARBA" id="ARBA00023274"/>
    </source>
</evidence>
<dbReference type="SUPFAM" id="SSF47446">
    <property type="entry name" value="Signal peptide-binding domain"/>
    <property type="match status" value="1"/>
</dbReference>
<feature type="region of interest" description="Disordered" evidence="10">
    <location>
        <begin position="440"/>
        <end position="459"/>
    </location>
</feature>
<name>A0A2K9P2U0_9FIRM</name>
<dbReference type="OrthoDB" id="9804720at2"/>
<evidence type="ECO:0000259" key="13">
    <source>
        <dbReference type="SMART" id="SM00963"/>
    </source>
</evidence>
<evidence type="ECO:0000259" key="11">
    <source>
        <dbReference type="SMART" id="SM00382"/>
    </source>
</evidence>
<evidence type="ECO:0000259" key="12">
    <source>
        <dbReference type="SMART" id="SM00962"/>
    </source>
</evidence>
<dbReference type="SMART" id="SM00962">
    <property type="entry name" value="SRP54"/>
    <property type="match status" value="1"/>
</dbReference>
<dbReference type="AlphaFoldDB" id="A0A2K9P2U0"/>
<keyword evidence="15" id="KW-1185">Reference proteome</keyword>
<dbReference type="GeneID" id="98062784"/>
<feature type="compositionally biased region" description="Gly residues" evidence="10">
    <location>
        <begin position="442"/>
        <end position="459"/>
    </location>
</feature>
<proteinExistence type="inferred from homology"/>
<dbReference type="InterPro" id="IPR036891">
    <property type="entry name" value="Signal_recog_part_SRP54_M_sf"/>
</dbReference>
<dbReference type="InterPro" id="IPR042101">
    <property type="entry name" value="SRP54_N_sf"/>
</dbReference>
<keyword evidence="5 9" id="KW-0342">GTP-binding</keyword>
<dbReference type="GO" id="GO:0008312">
    <property type="term" value="F:7S RNA binding"/>
    <property type="evidence" value="ECO:0007669"/>
    <property type="project" value="InterPro"/>
</dbReference>
<dbReference type="InterPro" id="IPR022941">
    <property type="entry name" value="SRP54"/>
</dbReference>
<evidence type="ECO:0000256" key="2">
    <source>
        <dbReference type="ARBA" id="ARBA00022741"/>
    </source>
</evidence>
<evidence type="ECO:0000256" key="5">
    <source>
        <dbReference type="ARBA" id="ARBA00023134"/>
    </source>
</evidence>
<keyword evidence="9" id="KW-0963">Cytoplasm</keyword>
<dbReference type="PANTHER" id="PTHR11564:SF5">
    <property type="entry name" value="SIGNAL RECOGNITION PARTICLE SUBUNIT SRP54"/>
    <property type="match status" value="1"/>
</dbReference>
<dbReference type="FunFam" id="3.40.50.300:FF:000022">
    <property type="entry name" value="Signal recognition particle 54 kDa subunit"/>
    <property type="match status" value="1"/>
</dbReference>
<dbReference type="Gene3D" id="1.10.260.30">
    <property type="entry name" value="Signal recognition particle, SRP54 subunit, M-domain"/>
    <property type="match status" value="1"/>
</dbReference>
<dbReference type="CDD" id="cd18539">
    <property type="entry name" value="SRP_G"/>
    <property type="match status" value="1"/>
</dbReference>
<dbReference type="Pfam" id="PF02978">
    <property type="entry name" value="SRP_SPB"/>
    <property type="match status" value="1"/>
</dbReference>
<dbReference type="SMART" id="SM00382">
    <property type="entry name" value="AAA"/>
    <property type="match status" value="1"/>
</dbReference>
<dbReference type="NCBIfam" id="TIGR00959">
    <property type="entry name" value="ffh"/>
    <property type="match status" value="1"/>
</dbReference>
<keyword evidence="4 9" id="KW-0694">RNA-binding</keyword>
<dbReference type="PANTHER" id="PTHR11564">
    <property type="entry name" value="SIGNAL RECOGNITION PARTICLE 54K PROTEIN SRP54"/>
    <property type="match status" value="1"/>
</dbReference>
<keyword evidence="6 9" id="KW-0733">Signal recognition particle</keyword>